<evidence type="ECO:0000313" key="3">
    <source>
        <dbReference type="Proteomes" id="UP001178888"/>
    </source>
</evidence>
<dbReference type="EMBL" id="JAVGVR010000002">
    <property type="protein sequence ID" value="MDQ6600826.1"/>
    <property type="molecule type" value="Genomic_DNA"/>
</dbReference>
<comment type="caution">
    <text evidence="2">The sequence shown here is derived from an EMBL/GenBank/DDBJ whole genome shotgun (WGS) entry which is preliminary data.</text>
</comment>
<keyword evidence="3" id="KW-1185">Reference proteome</keyword>
<keyword evidence="1" id="KW-1133">Transmembrane helix</keyword>
<reference evidence="2" key="1">
    <citation type="submission" date="2023-08" db="EMBL/GenBank/DDBJ databases">
        <title>Nitrogen cycling bacteria in agricultural field soils.</title>
        <authorList>
            <person name="Jang J."/>
        </authorList>
    </citation>
    <scope>NUCLEOTIDE SEQUENCE</scope>
    <source>
        <strain evidence="2">PS3-36</strain>
    </source>
</reference>
<protein>
    <submittedName>
        <fullName evidence="2">Uncharacterized protein</fullName>
    </submittedName>
</protein>
<evidence type="ECO:0000313" key="2">
    <source>
        <dbReference type="EMBL" id="MDQ6600826.1"/>
    </source>
</evidence>
<feature type="transmembrane region" description="Helical" evidence="1">
    <location>
        <begin position="27"/>
        <end position="47"/>
    </location>
</feature>
<keyword evidence="1" id="KW-0812">Transmembrane</keyword>
<dbReference type="RefSeq" id="WP_308914459.1">
    <property type="nucleotide sequence ID" value="NZ_JAVGVR010000002.1"/>
</dbReference>
<accession>A0AA90TWN2</accession>
<keyword evidence="1" id="KW-0472">Membrane</keyword>
<sequence length="93" mass="10983">MSSSKKKCIKTISALMYILKPNLNSKIWFTVPLLGPPLNLILTLFGMKHQHPFLLIVFSVVSVFIITWIWIHYAKEVAEFRQTKYLLWEELYL</sequence>
<feature type="transmembrane region" description="Helical" evidence="1">
    <location>
        <begin position="53"/>
        <end position="71"/>
    </location>
</feature>
<dbReference type="Proteomes" id="UP001178888">
    <property type="component" value="Unassembled WGS sequence"/>
</dbReference>
<dbReference type="AlphaFoldDB" id="A0AA90TWN2"/>
<evidence type="ECO:0000256" key="1">
    <source>
        <dbReference type="SAM" id="Phobius"/>
    </source>
</evidence>
<proteinExistence type="predicted"/>
<name>A0AA90TWN2_9BACI</name>
<organism evidence="2 3">
    <name type="scientific">Bacillus salipaludis</name>
    <dbReference type="NCBI Taxonomy" id="2547811"/>
    <lineage>
        <taxon>Bacteria</taxon>
        <taxon>Bacillati</taxon>
        <taxon>Bacillota</taxon>
        <taxon>Bacilli</taxon>
        <taxon>Bacillales</taxon>
        <taxon>Bacillaceae</taxon>
        <taxon>Bacillus</taxon>
    </lineage>
</organism>
<gene>
    <name evidence="2" type="ORF">RCG21_31900</name>
</gene>